<keyword evidence="4 7" id="KW-0808">Transferase</keyword>
<dbReference type="Gene3D" id="3.40.50.12710">
    <property type="match status" value="2"/>
</dbReference>
<comment type="function">
    <text evidence="7">Arginine methyltransferase involved in the assembly or stability of mitochondrial NADH:ubiquinone oxidoreductase complex (complex I).</text>
</comment>
<dbReference type="EMBL" id="JAAKFY010000011">
    <property type="protein sequence ID" value="KAF3850294.1"/>
    <property type="molecule type" value="Genomic_DNA"/>
</dbReference>
<dbReference type="InterPro" id="IPR029063">
    <property type="entry name" value="SAM-dependent_MTases_sf"/>
</dbReference>
<evidence type="ECO:0000256" key="1">
    <source>
        <dbReference type="ARBA" id="ARBA00004173"/>
    </source>
</evidence>
<name>A0A7J5YLC8_DISMA</name>
<dbReference type="GO" id="GO:0032981">
    <property type="term" value="P:mitochondrial respiratory chain complex I assembly"/>
    <property type="evidence" value="ECO:0007669"/>
    <property type="project" value="TreeGrafter"/>
</dbReference>
<dbReference type="OrthoDB" id="438553at2759"/>
<dbReference type="SUPFAM" id="SSF53335">
    <property type="entry name" value="S-adenosyl-L-methionine-dependent methyltransferases"/>
    <property type="match status" value="1"/>
</dbReference>
<dbReference type="Pfam" id="PF02636">
    <property type="entry name" value="Methyltransf_28"/>
    <property type="match status" value="2"/>
</dbReference>
<evidence type="ECO:0000256" key="7">
    <source>
        <dbReference type="RuleBase" id="RU364114"/>
    </source>
</evidence>
<dbReference type="GO" id="GO:0005739">
    <property type="term" value="C:mitochondrion"/>
    <property type="evidence" value="ECO:0007669"/>
    <property type="project" value="UniProtKB-SubCell"/>
</dbReference>
<dbReference type="AlphaFoldDB" id="A0A7J5YLC8"/>
<sequence length="357" mass="39719">MIINSRMRACFGVKTQQLISRVFRHPVHPSAAVQWRLAQSRLLSAGESKPRPSMLKHLTFKIKATGPITVAEYMREVLTNPVTLLGVWILSEWMGAGRPKHLQLVELGPGKGSLASDILRVFSQLKSVLDGCSVSLHLVEVSPALSGVQAQTLTGGSSVESSSEDDPVFRRGETSAGLPVFWYRRLEDLPAGFSIFIAHEFFDALPIHTFQRTPKGWREVLVDIDPEKQNRLRFVGFKGHRLHDVLSSPGSADLTADVDFSFLRTMTGGGVACLGPVTQKMFLKNMGIDARMEVLLRNCSDGPTRMQLIRSYDMLMNPEKMGERFLFFSLLHHSRLAKPKKTEGMKLEDKSPAPLPV</sequence>
<evidence type="ECO:0000256" key="2">
    <source>
        <dbReference type="ARBA" id="ARBA00005891"/>
    </source>
</evidence>
<comment type="caution">
    <text evidence="8">The sequence shown here is derived from an EMBL/GenBank/DDBJ whole genome shotgun (WGS) entry which is preliminary data.</text>
</comment>
<evidence type="ECO:0000256" key="4">
    <source>
        <dbReference type="ARBA" id="ARBA00022679"/>
    </source>
</evidence>
<evidence type="ECO:0000256" key="5">
    <source>
        <dbReference type="ARBA" id="ARBA00023128"/>
    </source>
</evidence>
<dbReference type="InterPro" id="IPR038375">
    <property type="entry name" value="NDUFAF7_sf"/>
</dbReference>
<dbReference type="GO" id="GO:0032259">
    <property type="term" value="P:methylation"/>
    <property type="evidence" value="ECO:0007669"/>
    <property type="project" value="UniProtKB-KW"/>
</dbReference>
<dbReference type="PANTHER" id="PTHR12049:SF7">
    <property type="entry name" value="PROTEIN ARGININE METHYLTRANSFERASE NDUFAF7, MITOCHONDRIAL"/>
    <property type="match status" value="1"/>
</dbReference>
<dbReference type="Proteomes" id="UP000518266">
    <property type="component" value="Unassembled WGS sequence"/>
</dbReference>
<evidence type="ECO:0000313" key="9">
    <source>
        <dbReference type="Proteomes" id="UP000518266"/>
    </source>
</evidence>
<keyword evidence="9" id="KW-1185">Reference proteome</keyword>
<dbReference type="InterPro" id="IPR003788">
    <property type="entry name" value="NDUFAF7"/>
</dbReference>
<feature type="non-terminal residue" evidence="8">
    <location>
        <position position="1"/>
    </location>
</feature>
<dbReference type="EC" id="2.1.1.320" evidence="7"/>
<accession>A0A7J5YLC8</accession>
<keyword evidence="5 7" id="KW-0496">Mitochondrion</keyword>
<gene>
    <name evidence="8" type="ORF">F7725_020013</name>
</gene>
<comment type="catalytic activity">
    <reaction evidence="6 7">
        <text>L-arginyl-[protein] + 2 S-adenosyl-L-methionine = N(omega),N(omega)'-dimethyl-L-arginyl-[protein] + 2 S-adenosyl-L-homocysteine + 2 H(+)</text>
        <dbReference type="Rhea" id="RHEA:48108"/>
        <dbReference type="Rhea" id="RHEA-COMP:10532"/>
        <dbReference type="Rhea" id="RHEA-COMP:11992"/>
        <dbReference type="ChEBI" id="CHEBI:15378"/>
        <dbReference type="ChEBI" id="CHEBI:29965"/>
        <dbReference type="ChEBI" id="CHEBI:57856"/>
        <dbReference type="ChEBI" id="CHEBI:59789"/>
        <dbReference type="ChEBI" id="CHEBI:88221"/>
        <dbReference type="EC" id="2.1.1.320"/>
    </reaction>
</comment>
<dbReference type="PANTHER" id="PTHR12049">
    <property type="entry name" value="PROTEIN ARGININE METHYLTRANSFERASE NDUFAF7, MITOCHONDRIAL"/>
    <property type="match status" value="1"/>
</dbReference>
<comment type="subcellular location">
    <subcellularLocation>
        <location evidence="1 7">Mitochondrion</location>
    </subcellularLocation>
</comment>
<evidence type="ECO:0000313" key="8">
    <source>
        <dbReference type="EMBL" id="KAF3850294.1"/>
    </source>
</evidence>
<reference evidence="8 9" key="1">
    <citation type="submission" date="2020-03" db="EMBL/GenBank/DDBJ databases">
        <title>Dissostichus mawsoni Genome sequencing and assembly.</title>
        <authorList>
            <person name="Park H."/>
        </authorList>
    </citation>
    <scope>NUCLEOTIDE SEQUENCE [LARGE SCALE GENOMIC DNA]</scope>
    <source>
        <strain evidence="8">DM0001</strain>
        <tissue evidence="8">Muscle</tissue>
    </source>
</reference>
<protein>
    <recommendedName>
        <fullName evidence="7">Protein arginine methyltransferase NDUFAF7</fullName>
        <ecNumber evidence="7">2.1.1.320</ecNumber>
    </recommendedName>
</protein>
<evidence type="ECO:0000256" key="6">
    <source>
        <dbReference type="ARBA" id="ARBA00048612"/>
    </source>
</evidence>
<proteinExistence type="inferred from homology"/>
<dbReference type="GO" id="GO:0035243">
    <property type="term" value="F:protein-arginine omega-N symmetric methyltransferase activity"/>
    <property type="evidence" value="ECO:0007669"/>
    <property type="project" value="UniProtKB-EC"/>
</dbReference>
<evidence type="ECO:0000256" key="3">
    <source>
        <dbReference type="ARBA" id="ARBA00022603"/>
    </source>
</evidence>
<organism evidence="8 9">
    <name type="scientific">Dissostichus mawsoni</name>
    <name type="common">Antarctic cod</name>
    <dbReference type="NCBI Taxonomy" id="36200"/>
    <lineage>
        <taxon>Eukaryota</taxon>
        <taxon>Metazoa</taxon>
        <taxon>Chordata</taxon>
        <taxon>Craniata</taxon>
        <taxon>Vertebrata</taxon>
        <taxon>Euteleostomi</taxon>
        <taxon>Actinopterygii</taxon>
        <taxon>Neopterygii</taxon>
        <taxon>Teleostei</taxon>
        <taxon>Neoteleostei</taxon>
        <taxon>Acanthomorphata</taxon>
        <taxon>Eupercaria</taxon>
        <taxon>Perciformes</taxon>
        <taxon>Notothenioidei</taxon>
        <taxon>Nototheniidae</taxon>
        <taxon>Dissostichus</taxon>
    </lineage>
</organism>
<keyword evidence="3 7" id="KW-0489">Methyltransferase</keyword>
<comment type="similarity">
    <text evidence="2 7">Belongs to the NDUFAF7 family.</text>
</comment>